<reference evidence="1 2" key="1">
    <citation type="submission" date="2016-10" db="EMBL/GenBank/DDBJ databases">
        <authorList>
            <person name="de Groot N.N."/>
        </authorList>
    </citation>
    <scope>NUCLEOTIDE SEQUENCE [LARGE SCALE GENOMIC DNA]</scope>
    <source>
        <strain evidence="1 2">DSM 44908</strain>
    </source>
</reference>
<proteinExistence type="predicted"/>
<protein>
    <submittedName>
        <fullName evidence="1">Uncharacterized protein</fullName>
    </submittedName>
</protein>
<dbReference type="AlphaFoldDB" id="A0A1I0SQF2"/>
<name>A0A1I0SQF2_9NOCA</name>
<sequence>MAVAWGGLPGLVLHVCAMAIGTVAVSPSTAVSPSGRTTAVRVSQLRAHAAHSEMGFGAGDGVCAAAVAIGLVRCPA</sequence>
<evidence type="ECO:0000313" key="2">
    <source>
        <dbReference type="Proteomes" id="UP000182054"/>
    </source>
</evidence>
<gene>
    <name evidence="1" type="ORF">SAMN05444374_102124</name>
</gene>
<accession>A0A1I0SQF2</accession>
<dbReference type="Proteomes" id="UP000182054">
    <property type="component" value="Unassembled WGS sequence"/>
</dbReference>
<dbReference type="EMBL" id="FOJN01000002">
    <property type="protein sequence ID" value="SFA41750.1"/>
    <property type="molecule type" value="Genomic_DNA"/>
</dbReference>
<evidence type="ECO:0000313" key="1">
    <source>
        <dbReference type="EMBL" id="SFA41750.1"/>
    </source>
</evidence>
<organism evidence="1 2">
    <name type="scientific">Rhodococcoides kroppenstedtii</name>
    <dbReference type="NCBI Taxonomy" id="293050"/>
    <lineage>
        <taxon>Bacteria</taxon>
        <taxon>Bacillati</taxon>
        <taxon>Actinomycetota</taxon>
        <taxon>Actinomycetes</taxon>
        <taxon>Mycobacteriales</taxon>
        <taxon>Nocardiaceae</taxon>
        <taxon>Rhodococcoides</taxon>
    </lineage>
</organism>